<evidence type="ECO:0000256" key="13">
    <source>
        <dbReference type="SAM" id="MobiDB-lite"/>
    </source>
</evidence>
<feature type="region of interest" description="Disordered" evidence="13">
    <location>
        <begin position="751"/>
        <end position="798"/>
    </location>
</feature>
<dbReference type="OrthoDB" id="18982at2759"/>
<organism evidence="14 15">
    <name type="scientific">Choanephora cucurbitarum</name>
    <dbReference type="NCBI Taxonomy" id="101091"/>
    <lineage>
        <taxon>Eukaryota</taxon>
        <taxon>Fungi</taxon>
        <taxon>Fungi incertae sedis</taxon>
        <taxon>Mucoromycota</taxon>
        <taxon>Mucoromycotina</taxon>
        <taxon>Mucoromycetes</taxon>
        <taxon>Mucorales</taxon>
        <taxon>Mucorineae</taxon>
        <taxon>Choanephoraceae</taxon>
        <taxon>Choanephoroideae</taxon>
        <taxon>Choanephora</taxon>
    </lineage>
</organism>
<feature type="compositionally biased region" description="Polar residues" evidence="13">
    <location>
        <begin position="774"/>
        <end position="786"/>
    </location>
</feature>
<protein>
    <recommendedName>
        <fullName evidence="4">Autophagy-related protein 2</fullName>
    </recommendedName>
</protein>
<evidence type="ECO:0000256" key="1">
    <source>
        <dbReference type="ARBA" id="ARBA00004406"/>
    </source>
</evidence>
<evidence type="ECO:0000256" key="10">
    <source>
        <dbReference type="ARBA" id="ARBA00024479"/>
    </source>
</evidence>
<comment type="catalytic activity">
    <reaction evidence="11">
        <text>a 1,2-diacyl-sn-glycero-3-phosphoethanolamine(in) = a 1,2-diacyl-sn-glycero-3-phosphoethanolamine(out)</text>
        <dbReference type="Rhea" id="RHEA:38895"/>
        <dbReference type="ChEBI" id="CHEBI:64612"/>
    </reaction>
</comment>
<dbReference type="GO" id="GO:0061709">
    <property type="term" value="P:reticulophagy"/>
    <property type="evidence" value="ECO:0007669"/>
    <property type="project" value="TreeGrafter"/>
</dbReference>
<keyword evidence="15" id="KW-1185">Reference proteome</keyword>
<evidence type="ECO:0000256" key="12">
    <source>
        <dbReference type="SAM" id="Coils"/>
    </source>
</evidence>
<sequence length="1887" mass="215190">MKAWTYLTGLTSYVLPNNIQKRLYKFVLRRLIGQFLEKELDLENFDIALASGNMELRDLSVNKEFINKMLADTPFLLEEGKIGCITACIPWSKLLSADILLEIQGLDLTMKPIKNKPKPKEPTFFGSKSIIEEHIMSSSLHFADDFLRTEIDQTQELHRSMQESYGATASEDSIDLDTEGLQVLSKVVDKMISRIKIDIVNTVLRIIHSSAVPLTSNQPLEQSDYHIEVRIPRISYFDQTPEYNERMMESSVLLPNEPSAYIKEDETIKVITVTSPEVWLKSAAQFNTSSSSSSSSCSSQDTSPLAQSIYVPSSSSLFRYEGDSDSLSQTEFFETDQANSSIFQSQYSANMMSGSITPKANPSNQAPPYEALLLTTMDKLSHIVLRLRPLMDTISPMSVKQVELKLAHVRTMMTPHQLAFFMDFMDTLSTSHTDDLDALSHQPSLSPTLSTEALLDDLDAMQRPSSNPIPSTPLLDQKIKFKLPLFEFFMLADEESTLDCKTTPKGNHLCLAIEQLRGRFQRTQHNTSVIDVRVLDIKLNEWIKRPAFVRHQSTSQTRYHHYNPILQFDNRIKQDYSDQDQFPEYENRPSSPLSYHQTLLDSPEALRIRVEMRQAREPGRFVDAVSFEQDVNVELAAFKLHVDPRTIDRLDSYLYAVLDYQKHKTTPYIHSRPSTTRQEEKIFDDLQVIENIQKRKIRVRCAFIRLLLSVPDMSAVSTREEFNDLFHQSQLSVDIKKLMGTWSSTTVVDESHHTTPNATHATTHPTVHTPTGTLASSSPGVSTLNPDSRHPKRPHKPNKIHIDLNYINVFLQPSPEEKVKCWFTSKTVLNSKKSLSEDGLSPSIEITIQDKDAIYPGTSVRSGYFGAGSEIPKNLFDFLERNESFNGEQKLHIPMEDQSDSAMIFKQRTIETSLFVVNCHFPQADMDLPKKLWDTVQIVQNDLILWQPRFLLHQSKLNPPTPQSRVDDPKKPSLFSIVAVMSHGTWDLHTSPLHTFRLQFSDFRYFAAIQHLGQNENITTLDIEELDLWDLSNKQQLLHKTMPKEIHPKRNTSMVSLFSRLTQYPELNQIDKVTSVVACHLCWKATTQLDFIQQLIAFQKMPDDMVFIDPPTQYIKVYAHLLETSVDYSPVHSPSCAVLVLDGVQVMTNILAGQPLIEIKNCIQSIELYLVDDRQSLDIQGVHQQLASKFSDTRKYWATLGLVNILTIQNIELAVKLRLDDHLAAPQLDVALVSTDITIDSSADSFQTLINLLTYLQNDGDQSQCVSLSPKTKPVASTFVEQESRPIPFNHHRRRRSSTIKVYRENMLASLDEEAFKLSPPKISPPTLIEAPEMEDCYVEEFYQTNEPSSSFYSTTRLPPTKPRRKQHRSKTSEDIIRVLLSDQSEEKAHLRFEMVEDFFGVEKRVQPPTHAVDTTKAVLCLRVSHLNLVWRLYDGYEWDYVQLEMATKEVQPQSGFGDHQKRQRGREAHIEFRLDQVSIDLDWMPAHDSTAMHLDLSIKDVEIIDHIKTSNWKKFLGYMRSGSQQREVDECMVNIELTSLRPVLNDPQQEFRLKIKLLPVRLYVDQDPLDFLEKYFSFDKTCLRSTEAANQSIETKKQQQEETEQQQQESNDLFFQHVDIHPIVLKVDYKPKHFKLGNVKEGQYLELVKLFHLDGAEISLTHVKLTGIQGIQGLFDRLGQEWLPHLKQTSQVFNVASGVPPVRSLVNLGTGVADLVLLPIQQYKKDGRLMKGIQRGTSSFARATAIEAIKLSSKMATGTQVILEHADGFFSTSQPNQKAVSDHQQYHFIYTEGVDLQDDELQIIGKEELDPTEYNNLGSATQTIFAVPTDIQDEDTSKTVVRAVPIAVIKPMIGLTGALQSILAGLRNSIDPTMRLQSEDKYKKRK</sequence>
<evidence type="ECO:0000256" key="5">
    <source>
        <dbReference type="ARBA" id="ARBA00022448"/>
    </source>
</evidence>
<dbReference type="Proteomes" id="UP000093000">
    <property type="component" value="Unassembled WGS sequence"/>
</dbReference>
<evidence type="ECO:0000256" key="7">
    <source>
        <dbReference type="ARBA" id="ARBA00023006"/>
    </source>
</evidence>
<keyword evidence="7" id="KW-0072">Autophagy</keyword>
<evidence type="ECO:0000256" key="3">
    <source>
        <dbReference type="ARBA" id="ARBA00009714"/>
    </source>
</evidence>
<dbReference type="GO" id="GO:0034727">
    <property type="term" value="P:piecemeal microautophagy of the nucleus"/>
    <property type="evidence" value="ECO:0007669"/>
    <property type="project" value="TreeGrafter"/>
</dbReference>
<dbReference type="InterPro" id="IPR026849">
    <property type="entry name" value="ATG2"/>
</dbReference>
<feature type="compositionally biased region" description="Low complexity" evidence="13">
    <location>
        <begin position="754"/>
        <end position="773"/>
    </location>
</feature>
<proteinExistence type="inferred from homology"/>
<dbReference type="STRING" id="101091.A0A1C7NJ17"/>
<feature type="region of interest" description="Disordered" evidence="13">
    <location>
        <begin position="1349"/>
        <end position="1371"/>
    </location>
</feature>
<dbReference type="GO" id="GO:0032266">
    <property type="term" value="F:phosphatidylinositol-3-phosphate binding"/>
    <property type="evidence" value="ECO:0007669"/>
    <property type="project" value="TreeGrafter"/>
</dbReference>
<evidence type="ECO:0000256" key="11">
    <source>
        <dbReference type="ARBA" id="ARBA00024615"/>
    </source>
</evidence>
<evidence type="ECO:0000313" key="15">
    <source>
        <dbReference type="Proteomes" id="UP000093000"/>
    </source>
</evidence>
<comment type="catalytic activity">
    <reaction evidence="10">
        <text>a 1,2-diacyl-sn-glycero-3-phospho-L-serine(in) = a 1,2-diacyl-sn-glycero-3-phospho-L-serine(out)</text>
        <dbReference type="Rhea" id="RHEA:38663"/>
        <dbReference type="ChEBI" id="CHEBI:57262"/>
    </reaction>
</comment>
<accession>A0A1C7NJ17</accession>
<keyword evidence="9" id="KW-0472">Membrane</keyword>
<comment type="caution">
    <text evidence="14">The sequence shown here is derived from an EMBL/GenBank/DDBJ whole genome shotgun (WGS) entry which is preliminary data.</text>
</comment>
<evidence type="ECO:0000313" key="14">
    <source>
        <dbReference type="EMBL" id="OBZ87314.1"/>
    </source>
</evidence>
<feature type="coiled-coil region" evidence="12">
    <location>
        <begin position="1584"/>
        <end position="1614"/>
    </location>
</feature>
<gene>
    <name evidence="14" type="primary">ATG2</name>
    <name evidence="14" type="ORF">A0J61_04642</name>
</gene>
<keyword evidence="6" id="KW-0256">Endoplasmic reticulum</keyword>
<dbReference type="GO" id="GO:0061908">
    <property type="term" value="C:phagophore"/>
    <property type="evidence" value="ECO:0007669"/>
    <property type="project" value="TreeGrafter"/>
</dbReference>
<name>A0A1C7NJ17_9FUNG</name>
<dbReference type="Pfam" id="PF13329">
    <property type="entry name" value="ATG2_CAD"/>
    <property type="match status" value="3"/>
</dbReference>
<comment type="subcellular location">
    <subcellularLocation>
        <location evidence="1">Endoplasmic reticulum membrane</location>
        <topology evidence="1">Peripheral membrane protein</topology>
    </subcellularLocation>
    <subcellularLocation>
        <location evidence="2">Preautophagosomal structure membrane</location>
        <topology evidence="2">Peripheral membrane protein</topology>
    </subcellularLocation>
</comment>
<dbReference type="GO" id="GO:0005789">
    <property type="term" value="C:endoplasmic reticulum membrane"/>
    <property type="evidence" value="ECO:0007669"/>
    <property type="project" value="UniProtKB-SubCell"/>
</dbReference>
<dbReference type="GO" id="GO:0043495">
    <property type="term" value="F:protein-membrane adaptor activity"/>
    <property type="evidence" value="ECO:0007669"/>
    <property type="project" value="TreeGrafter"/>
</dbReference>
<keyword evidence="5" id="KW-0813">Transport</keyword>
<dbReference type="InParanoid" id="A0A1C7NJ17"/>
<dbReference type="PANTHER" id="PTHR13190:SF1">
    <property type="entry name" value="AUTOPHAGY-RELATED 2, ISOFORM A"/>
    <property type="match status" value="1"/>
</dbReference>
<keyword evidence="8" id="KW-0445">Lipid transport</keyword>
<dbReference type="GO" id="GO:0006869">
    <property type="term" value="P:lipid transport"/>
    <property type="evidence" value="ECO:0007669"/>
    <property type="project" value="UniProtKB-KW"/>
</dbReference>
<dbReference type="GO" id="GO:0034045">
    <property type="term" value="C:phagophore assembly site membrane"/>
    <property type="evidence" value="ECO:0007669"/>
    <property type="project" value="UniProtKB-SubCell"/>
</dbReference>
<dbReference type="FunCoup" id="A0A1C7NJ17">
    <property type="interactions" value="176"/>
</dbReference>
<dbReference type="GO" id="GO:0000045">
    <property type="term" value="P:autophagosome assembly"/>
    <property type="evidence" value="ECO:0007669"/>
    <property type="project" value="TreeGrafter"/>
</dbReference>
<dbReference type="PANTHER" id="PTHR13190">
    <property type="entry name" value="AUTOPHAGY-RELATED 2, ISOFORM A"/>
    <property type="match status" value="1"/>
</dbReference>
<dbReference type="GO" id="GO:0000422">
    <property type="term" value="P:autophagy of mitochondrion"/>
    <property type="evidence" value="ECO:0007669"/>
    <property type="project" value="TreeGrafter"/>
</dbReference>
<comment type="similarity">
    <text evidence="3">Belongs to the ATG2 family.</text>
</comment>
<feature type="compositionally biased region" description="Polar residues" evidence="13">
    <location>
        <begin position="1349"/>
        <end position="1358"/>
    </location>
</feature>
<keyword evidence="12" id="KW-0175">Coiled coil</keyword>
<dbReference type="EMBL" id="LUGH01000231">
    <property type="protein sequence ID" value="OBZ87314.1"/>
    <property type="molecule type" value="Genomic_DNA"/>
</dbReference>
<evidence type="ECO:0000256" key="8">
    <source>
        <dbReference type="ARBA" id="ARBA00023055"/>
    </source>
</evidence>
<dbReference type="GO" id="GO:0061723">
    <property type="term" value="P:glycophagy"/>
    <property type="evidence" value="ECO:0007669"/>
    <property type="project" value="TreeGrafter"/>
</dbReference>
<evidence type="ECO:0000256" key="4">
    <source>
        <dbReference type="ARBA" id="ARBA00018070"/>
    </source>
</evidence>
<reference evidence="14 15" key="1">
    <citation type="submission" date="2016-03" db="EMBL/GenBank/DDBJ databases">
        <title>Choanephora cucurbitarum.</title>
        <authorList>
            <person name="Min B."/>
            <person name="Park H."/>
            <person name="Park J.-H."/>
            <person name="Shin H.-D."/>
            <person name="Choi I.-G."/>
        </authorList>
    </citation>
    <scope>NUCLEOTIDE SEQUENCE [LARGE SCALE GENOMIC DNA]</scope>
    <source>
        <strain evidence="14 15">KUS-F28377</strain>
    </source>
</reference>
<evidence type="ECO:0000256" key="2">
    <source>
        <dbReference type="ARBA" id="ARBA00004623"/>
    </source>
</evidence>
<evidence type="ECO:0000256" key="9">
    <source>
        <dbReference type="ARBA" id="ARBA00023136"/>
    </source>
</evidence>
<evidence type="ECO:0000256" key="6">
    <source>
        <dbReference type="ARBA" id="ARBA00022824"/>
    </source>
</evidence>